<dbReference type="InterPro" id="IPR036291">
    <property type="entry name" value="NAD(P)-bd_dom_sf"/>
</dbReference>
<feature type="compositionally biased region" description="Low complexity" evidence="6">
    <location>
        <begin position="186"/>
        <end position="204"/>
    </location>
</feature>
<dbReference type="CDD" id="cd05254">
    <property type="entry name" value="dTDP_HR_like_SDR_e"/>
    <property type="match status" value="1"/>
</dbReference>
<organism evidence="8 9">
    <name type="scientific">Helcobacillus massiliensis</name>
    <dbReference type="NCBI Taxonomy" id="521392"/>
    <lineage>
        <taxon>Bacteria</taxon>
        <taxon>Bacillati</taxon>
        <taxon>Actinomycetota</taxon>
        <taxon>Actinomycetes</taxon>
        <taxon>Micrococcales</taxon>
        <taxon>Dermabacteraceae</taxon>
        <taxon>Helcobacillus</taxon>
    </lineage>
</organism>
<dbReference type="RefSeq" id="WP_183376399.1">
    <property type="nucleotide sequence ID" value="NZ_CBCSFZ010000025.1"/>
</dbReference>
<feature type="active site" description="Proton acceptor" evidence="3">
    <location>
        <position position="67"/>
    </location>
</feature>
<evidence type="ECO:0000259" key="7">
    <source>
        <dbReference type="Pfam" id="PF04321"/>
    </source>
</evidence>
<evidence type="ECO:0000256" key="6">
    <source>
        <dbReference type="SAM" id="MobiDB-lite"/>
    </source>
</evidence>
<dbReference type="Gene3D" id="3.90.25.10">
    <property type="entry name" value="UDP-galactose 4-epimerase, domain 1"/>
    <property type="match status" value="1"/>
</dbReference>
<dbReference type="Gene3D" id="2.60.120.10">
    <property type="entry name" value="Jelly Rolls"/>
    <property type="match status" value="1"/>
</dbReference>
<dbReference type="EC" id="1.1.1.133" evidence="5"/>
<dbReference type="UniPathway" id="UPA00124"/>
<dbReference type="Gene3D" id="3.40.50.720">
    <property type="entry name" value="NAD(P)-binding Rossmann-like Domain"/>
    <property type="match status" value="1"/>
</dbReference>
<sequence length="504" mass="53398">MAKPLSVHTTPIPGLLVLDLPVHGDARGWFKENWQREKMTALGLPDFGPVQNNISFNQEVGVTRGIHAEPWDKFISVATGRVFGAWVDLREGDSFGAVHTQEITPDIAVFVPAGVGNSFQTLEAPAAYTYLVNDHWSEQAQAEYTFLNLADPTAAIDWPIPLEDAELSEKDRAHPMLEDVTPMRPSGPAAAPAAPGAPVGAQAGRPGGGGADGSVLVIGASGQLGRALRETWADGRRAAEGADGARRDARFVTRDELDLADVDAIRALDFTPFSVVVNAAAYTAVDAAETPEGRAAAWAVNARGVAELAAAVDRAGGVLVHVSTDYVFDGTAELISEDDPVGPLGVYGQSKAAGDAAVSATARHYLLRTSWVVGDGANFVRTMASLAEKGVDPCVVDDQYGRLTFTTEIVRAIDHLLTTGAQYGTYNVSCGGRAATWCEVARRVFELTGHDPARVSGTSTTEYFASKPGAAPRPLNSVFDLSRLEASGFEPRDQWAALAQYLQG</sequence>
<feature type="region of interest" description="Disordered" evidence="6">
    <location>
        <begin position="178"/>
        <end position="208"/>
    </location>
</feature>
<name>A0A839R0L4_9MICO</name>
<reference evidence="8 9" key="1">
    <citation type="submission" date="2020-08" db="EMBL/GenBank/DDBJ databases">
        <title>Sequencing the genomes of 1000 actinobacteria strains.</title>
        <authorList>
            <person name="Klenk H.-P."/>
        </authorList>
    </citation>
    <scope>NUCLEOTIDE SEQUENCE [LARGE SCALE GENOMIC DNA]</scope>
    <source>
        <strain evidence="8 9">DSM 23040</strain>
    </source>
</reference>
<comment type="similarity">
    <text evidence="2 5">Belongs to the dTDP-4-dehydrorhamnose reductase family.</text>
</comment>
<evidence type="ECO:0000256" key="3">
    <source>
        <dbReference type="PIRSR" id="PIRSR600888-1"/>
    </source>
</evidence>
<dbReference type="Pfam" id="PF04321">
    <property type="entry name" value="RmlD_sub_bind"/>
    <property type="match status" value="1"/>
</dbReference>
<dbReference type="Pfam" id="PF00908">
    <property type="entry name" value="dTDP_sugar_isom"/>
    <property type="match status" value="1"/>
</dbReference>
<evidence type="ECO:0000313" key="9">
    <source>
        <dbReference type="Proteomes" id="UP000568050"/>
    </source>
</evidence>
<evidence type="ECO:0000256" key="4">
    <source>
        <dbReference type="PIRSR" id="PIRSR600888-3"/>
    </source>
</evidence>
<dbReference type="InterPro" id="IPR005913">
    <property type="entry name" value="dTDP_dehydrorham_reduct"/>
</dbReference>
<dbReference type="PANTHER" id="PTHR10491">
    <property type="entry name" value="DTDP-4-DEHYDRORHAMNOSE REDUCTASE"/>
    <property type="match status" value="1"/>
</dbReference>
<accession>A0A839R0L4</accession>
<dbReference type="GO" id="GO:0008830">
    <property type="term" value="F:dTDP-4-dehydrorhamnose 3,5-epimerase activity"/>
    <property type="evidence" value="ECO:0007669"/>
    <property type="project" value="InterPro"/>
</dbReference>
<dbReference type="InterPro" id="IPR000888">
    <property type="entry name" value="RmlC-like"/>
</dbReference>
<evidence type="ECO:0000256" key="1">
    <source>
        <dbReference type="ARBA" id="ARBA00010154"/>
    </source>
</evidence>
<dbReference type="SUPFAM" id="SSF51182">
    <property type="entry name" value="RmlC-like cupins"/>
    <property type="match status" value="1"/>
</dbReference>
<feature type="site" description="Participates in a stacking interaction with the thymidine ring of dTDP-4-oxo-6-deoxyglucose" evidence="4">
    <location>
        <position position="136"/>
    </location>
</feature>
<feature type="domain" description="RmlD-like substrate binding" evidence="7">
    <location>
        <begin position="215"/>
        <end position="502"/>
    </location>
</feature>
<dbReference type="InterPro" id="IPR014710">
    <property type="entry name" value="RmlC-like_jellyroll"/>
</dbReference>
<gene>
    <name evidence="8" type="ORF">FHX50_001599</name>
</gene>
<dbReference type="InterPro" id="IPR029903">
    <property type="entry name" value="RmlD-like-bd"/>
</dbReference>
<dbReference type="Proteomes" id="UP000568050">
    <property type="component" value="Unassembled WGS sequence"/>
</dbReference>
<protein>
    <recommendedName>
        <fullName evidence="5">dTDP-4-dehydrorhamnose reductase</fullName>
        <ecNumber evidence="5">1.1.1.133</ecNumber>
    </recommendedName>
</protein>
<comment type="function">
    <text evidence="5">Catalyzes the reduction of dTDP-6-deoxy-L-lyxo-4-hexulose to yield dTDP-L-rhamnose.</text>
</comment>
<evidence type="ECO:0000313" key="8">
    <source>
        <dbReference type="EMBL" id="MBB3023307.1"/>
    </source>
</evidence>
<comment type="similarity">
    <text evidence="1">Belongs to the dTDP-4-dehydrorhamnose 3,5-epimerase family.</text>
</comment>
<proteinExistence type="inferred from homology"/>
<keyword evidence="5" id="KW-0560">Oxidoreductase</keyword>
<evidence type="ECO:0000256" key="2">
    <source>
        <dbReference type="ARBA" id="ARBA00010944"/>
    </source>
</evidence>
<keyword evidence="9" id="KW-1185">Reference proteome</keyword>
<dbReference type="EMBL" id="JACHWP010000004">
    <property type="protein sequence ID" value="MBB3023307.1"/>
    <property type="molecule type" value="Genomic_DNA"/>
</dbReference>
<feature type="active site" description="Proton donor" evidence="3">
    <location>
        <position position="130"/>
    </location>
</feature>
<comment type="caution">
    <text evidence="8">The sequence shown here is derived from an EMBL/GenBank/DDBJ whole genome shotgun (WGS) entry which is preliminary data.</text>
</comment>
<dbReference type="GO" id="GO:0019305">
    <property type="term" value="P:dTDP-rhamnose biosynthetic process"/>
    <property type="evidence" value="ECO:0007669"/>
    <property type="project" value="UniProtKB-UniPathway"/>
</dbReference>
<keyword evidence="8" id="KW-0413">Isomerase</keyword>
<dbReference type="GO" id="GO:0008831">
    <property type="term" value="F:dTDP-4-dehydrorhamnose reductase activity"/>
    <property type="evidence" value="ECO:0007669"/>
    <property type="project" value="UniProtKB-EC"/>
</dbReference>
<dbReference type="AlphaFoldDB" id="A0A839R0L4"/>
<comment type="pathway">
    <text evidence="5">Carbohydrate biosynthesis; dTDP-L-rhamnose biosynthesis.</text>
</comment>
<keyword evidence="5" id="KW-0521">NADP</keyword>
<dbReference type="SUPFAM" id="SSF51735">
    <property type="entry name" value="NAD(P)-binding Rossmann-fold domains"/>
    <property type="match status" value="1"/>
</dbReference>
<dbReference type="InterPro" id="IPR011051">
    <property type="entry name" value="RmlC_Cupin_sf"/>
</dbReference>
<evidence type="ECO:0000256" key="5">
    <source>
        <dbReference type="RuleBase" id="RU364082"/>
    </source>
</evidence>
<dbReference type="PANTHER" id="PTHR10491:SF4">
    <property type="entry name" value="METHIONINE ADENOSYLTRANSFERASE 2 SUBUNIT BETA"/>
    <property type="match status" value="1"/>
</dbReference>